<gene>
    <name evidence="1" type="ORF">BECKLPF1236B_GA0070989_10118</name>
</gene>
<sequence>MAWKNLKQLGLVDGFLIEHKALTEIIRKICFRRIRVELCLTAWK</sequence>
<reference evidence="1" key="1">
    <citation type="submission" date="2019-02" db="EMBL/GenBank/DDBJ databases">
        <authorList>
            <person name="Gruber-Vodicka R. H."/>
            <person name="Seah K. B. B."/>
        </authorList>
    </citation>
    <scope>NUCLEOTIDE SEQUENCE</scope>
    <source>
        <strain evidence="1">BECK_S313</strain>
    </source>
</reference>
<proteinExistence type="predicted"/>
<organism evidence="1">
    <name type="scientific">Candidatus Kentrum sp. LPFa</name>
    <dbReference type="NCBI Taxonomy" id="2126335"/>
    <lineage>
        <taxon>Bacteria</taxon>
        <taxon>Pseudomonadati</taxon>
        <taxon>Pseudomonadota</taxon>
        <taxon>Gammaproteobacteria</taxon>
        <taxon>Candidatus Kentrum</taxon>
    </lineage>
</organism>
<accession>A0A450VXV1</accession>
<dbReference type="AlphaFoldDB" id="A0A450VXV1"/>
<evidence type="ECO:0000313" key="1">
    <source>
        <dbReference type="EMBL" id="VFK09663.1"/>
    </source>
</evidence>
<protein>
    <submittedName>
        <fullName evidence="1">Uncharacterized protein</fullName>
    </submittedName>
</protein>
<name>A0A450VXV1_9GAMM</name>
<dbReference type="EMBL" id="CAADFK010000011">
    <property type="protein sequence ID" value="VFK09663.1"/>
    <property type="molecule type" value="Genomic_DNA"/>
</dbReference>